<dbReference type="AlphaFoldDB" id="A0A4Y6USU3"/>
<evidence type="ECO:0000313" key="4">
    <source>
        <dbReference type="EMBL" id="QDH19830.1"/>
    </source>
</evidence>
<name>A0A4Y6USU3_SACBS</name>
<dbReference type="KEGG" id="saca:FFV09_02475"/>
<dbReference type="GO" id="GO:0030170">
    <property type="term" value="F:pyridoxal phosphate binding"/>
    <property type="evidence" value="ECO:0007669"/>
    <property type="project" value="InterPro"/>
</dbReference>
<reference evidence="4 5" key="1">
    <citation type="submission" date="2019-06" db="EMBL/GenBank/DDBJ databases">
        <title>Saccharibacillus brassicae sp. nov., an endophytic bacterium isolated from Chinese cabbage seeds (Brassica pekinensis).</title>
        <authorList>
            <person name="Jiang L."/>
            <person name="Lee J."/>
            <person name="Kim S.W."/>
        </authorList>
    </citation>
    <scope>NUCLEOTIDE SEQUENCE [LARGE SCALE GENOMIC DNA]</scope>
    <source>
        <strain evidence="5">KCTC 43072 / ATSA2</strain>
    </source>
</reference>
<dbReference type="InterPro" id="IPR050214">
    <property type="entry name" value="Cys_Synth/Cystath_Beta-Synth"/>
</dbReference>
<dbReference type="GO" id="GO:0006535">
    <property type="term" value="P:cysteine biosynthetic process from serine"/>
    <property type="evidence" value="ECO:0007669"/>
    <property type="project" value="InterPro"/>
</dbReference>
<dbReference type="Proteomes" id="UP000316968">
    <property type="component" value="Chromosome"/>
</dbReference>
<dbReference type="PROSITE" id="PS00901">
    <property type="entry name" value="CYS_SYNTHASE"/>
    <property type="match status" value="1"/>
</dbReference>
<sequence>MSSTILGTIGQTPLISLARLNRPEEAQVLFKYERYNPGGSIKDRAALYLVETAEQRGWLKPGGTLIESSSGNFGISLAMIGAAKGYRVLILVDPKTTEANLALIQGFGAEVIVVTEQDDSGSYHKTRIALANKLAREIEGAYRPDQCFNRLNQEAHYRSTAREILEQCPGELSAFVAAVSTGGQLGGISRFLKTYAPQAQICGVDAVGSTIFGGQANAYRTPGVGLSWTPVNLTLSNLDYAYKISDEHAFVAARAFARHEGILMGPSSGACALVALKLAQQWGPERRIVSMVSDGGDRYIGTLFNDEWMRSQGFSTTASLEDVREIARQLKPWSESPGECANEQMGLIETLDVPQATLLANAELHVHDMIRARRSPAAAFLD</sequence>
<dbReference type="EMBL" id="CP041217">
    <property type="protein sequence ID" value="QDH19830.1"/>
    <property type="molecule type" value="Genomic_DNA"/>
</dbReference>
<proteinExistence type="predicted"/>
<organism evidence="4 5">
    <name type="scientific">Saccharibacillus brassicae</name>
    <dbReference type="NCBI Taxonomy" id="2583377"/>
    <lineage>
        <taxon>Bacteria</taxon>
        <taxon>Bacillati</taxon>
        <taxon>Bacillota</taxon>
        <taxon>Bacilli</taxon>
        <taxon>Bacillales</taxon>
        <taxon>Paenibacillaceae</taxon>
        <taxon>Saccharibacillus</taxon>
    </lineage>
</organism>
<protein>
    <submittedName>
        <fullName evidence="4">Cysteine synthase family protein</fullName>
    </submittedName>
</protein>
<dbReference type="Gene3D" id="3.40.50.1100">
    <property type="match status" value="2"/>
</dbReference>
<evidence type="ECO:0000259" key="3">
    <source>
        <dbReference type="Pfam" id="PF00291"/>
    </source>
</evidence>
<dbReference type="InterPro" id="IPR001926">
    <property type="entry name" value="TrpB-like_PALP"/>
</dbReference>
<keyword evidence="2" id="KW-0663">Pyridoxal phosphate</keyword>
<keyword evidence="5" id="KW-1185">Reference proteome</keyword>
<comment type="cofactor">
    <cofactor evidence="1">
        <name>pyridoxal 5'-phosphate</name>
        <dbReference type="ChEBI" id="CHEBI:597326"/>
    </cofactor>
</comment>
<evidence type="ECO:0000256" key="2">
    <source>
        <dbReference type="ARBA" id="ARBA00022898"/>
    </source>
</evidence>
<gene>
    <name evidence="4" type="ORF">FFV09_02475</name>
</gene>
<dbReference type="Pfam" id="PF00291">
    <property type="entry name" value="PALP"/>
    <property type="match status" value="1"/>
</dbReference>
<evidence type="ECO:0000256" key="1">
    <source>
        <dbReference type="ARBA" id="ARBA00001933"/>
    </source>
</evidence>
<dbReference type="RefSeq" id="WP_141446217.1">
    <property type="nucleotide sequence ID" value="NZ_CP041217.1"/>
</dbReference>
<dbReference type="PROSITE" id="PS00165">
    <property type="entry name" value="DEHYDRATASE_SER_THR"/>
    <property type="match status" value="1"/>
</dbReference>
<feature type="domain" description="Tryptophan synthase beta chain-like PALP" evidence="3">
    <location>
        <begin position="6"/>
        <end position="294"/>
    </location>
</feature>
<dbReference type="SUPFAM" id="SSF53686">
    <property type="entry name" value="Tryptophan synthase beta subunit-like PLP-dependent enzymes"/>
    <property type="match status" value="1"/>
</dbReference>
<accession>A0A4Y6USU3</accession>
<dbReference type="InterPro" id="IPR000634">
    <property type="entry name" value="Ser/Thr_deHydtase_PyrdxlP-BS"/>
</dbReference>
<dbReference type="OrthoDB" id="9808024at2"/>
<dbReference type="CDD" id="cd01561">
    <property type="entry name" value="CBS_like"/>
    <property type="match status" value="1"/>
</dbReference>
<evidence type="ECO:0000313" key="5">
    <source>
        <dbReference type="Proteomes" id="UP000316968"/>
    </source>
</evidence>
<dbReference type="InterPro" id="IPR001216">
    <property type="entry name" value="P-phosphate_BS"/>
</dbReference>
<dbReference type="PANTHER" id="PTHR10314">
    <property type="entry name" value="CYSTATHIONINE BETA-SYNTHASE"/>
    <property type="match status" value="1"/>
</dbReference>
<dbReference type="GO" id="GO:0016765">
    <property type="term" value="F:transferase activity, transferring alkyl or aryl (other than methyl) groups"/>
    <property type="evidence" value="ECO:0007669"/>
    <property type="project" value="UniProtKB-ARBA"/>
</dbReference>
<dbReference type="InterPro" id="IPR036052">
    <property type="entry name" value="TrpB-like_PALP_sf"/>
</dbReference>